<comment type="caution">
    <text evidence="9">The sequence shown here is derived from an EMBL/GenBank/DDBJ whole genome shotgun (WGS) entry which is preliminary data.</text>
</comment>
<dbReference type="Gene3D" id="3.20.20.120">
    <property type="entry name" value="Enolase-like C-terminal domain"/>
    <property type="match status" value="1"/>
</dbReference>
<proteinExistence type="inferred from homology"/>
<dbReference type="SUPFAM" id="SSF51604">
    <property type="entry name" value="Enolase C-terminal domain-like"/>
    <property type="match status" value="1"/>
</dbReference>
<feature type="domain" description="Enolase C-terminal TIM barrel" evidence="8">
    <location>
        <begin position="1"/>
        <end position="206"/>
    </location>
</feature>
<dbReference type="AlphaFoldDB" id="T1A1F7"/>
<comment type="pathway">
    <text evidence="2">Carbohydrate degradation; glycolysis; pyruvate from D-glyceraldehyde 3-phosphate: step 4/5.</text>
</comment>
<dbReference type="GO" id="GO:0000287">
    <property type="term" value="F:magnesium ion binding"/>
    <property type="evidence" value="ECO:0007669"/>
    <property type="project" value="InterPro"/>
</dbReference>
<dbReference type="GO" id="GO:0004634">
    <property type="term" value="F:phosphopyruvate hydratase activity"/>
    <property type="evidence" value="ECO:0007669"/>
    <property type="project" value="UniProtKB-EC"/>
</dbReference>
<reference evidence="9" key="1">
    <citation type="submission" date="2013-08" db="EMBL/GenBank/DDBJ databases">
        <authorList>
            <person name="Mendez C."/>
            <person name="Richter M."/>
            <person name="Ferrer M."/>
            <person name="Sanchez J."/>
        </authorList>
    </citation>
    <scope>NUCLEOTIDE SEQUENCE</scope>
</reference>
<organism evidence="9">
    <name type="scientific">mine drainage metagenome</name>
    <dbReference type="NCBI Taxonomy" id="410659"/>
    <lineage>
        <taxon>unclassified sequences</taxon>
        <taxon>metagenomes</taxon>
        <taxon>ecological metagenomes</taxon>
    </lineage>
</organism>
<dbReference type="GO" id="GO:0000015">
    <property type="term" value="C:phosphopyruvate hydratase complex"/>
    <property type="evidence" value="ECO:0007669"/>
    <property type="project" value="InterPro"/>
</dbReference>
<dbReference type="EC" id="4.2.1.11" evidence="4"/>
<dbReference type="InterPro" id="IPR020809">
    <property type="entry name" value="Enolase_CS"/>
</dbReference>
<dbReference type="PANTHER" id="PTHR11902:SF1">
    <property type="entry name" value="ENOLASE"/>
    <property type="match status" value="1"/>
</dbReference>
<comment type="cofactor">
    <cofactor evidence="1">
        <name>Mg(2+)</name>
        <dbReference type="ChEBI" id="CHEBI:18420"/>
    </cofactor>
</comment>
<name>T1A1F7_9ZZZZ</name>
<evidence type="ECO:0000256" key="5">
    <source>
        <dbReference type="ARBA" id="ARBA00022842"/>
    </source>
</evidence>
<dbReference type="Pfam" id="PF00113">
    <property type="entry name" value="Enolase_C"/>
    <property type="match status" value="1"/>
</dbReference>
<evidence type="ECO:0000256" key="4">
    <source>
        <dbReference type="ARBA" id="ARBA00012058"/>
    </source>
</evidence>
<dbReference type="InterPro" id="IPR036849">
    <property type="entry name" value="Enolase-like_C_sf"/>
</dbReference>
<dbReference type="PANTHER" id="PTHR11902">
    <property type="entry name" value="ENOLASE"/>
    <property type="match status" value="1"/>
</dbReference>
<reference evidence="9" key="2">
    <citation type="journal article" date="2014" name="ISME J.">
        <title>Microbial stratification in low pH oxic and suboxic macroscopic growths along an acid mine drainage.</title>
        <authorList>
            <person name="Mendez-Garcia C."/>
            <person name="Mesa V."/>
            <person name="Sprenger R.R."/>
            <person name="Richter M."/>
            <person name="Diez M.S."/>
            <person name="Solano J."/>
            <person name="Bargiela R."/>
            <person name="Golyshina O.V."/>
            <person name="Manteca A."/>
            <person name="Ramos J.L."/>
            <person name="Gallego J.R."/>
            <person name="Llorente I."/>
            <person name="Martins Dos Santos V.A."/>
            <person name="Jensen O.N."/>
            <person name="Pelaez A.I."/>
            <person name="Sanchez J."/>
            <person name="Ferrer M."/>
        </authorList>
    </citation>
    <scope>NUCLEOTIDE SEQUENCE</scope>
</reference>
<evidence type="ECO:0000256" key="3">
    <source>
        <dbReference type="ARBA" id="ARBA00009604"/>
    </source>
</evidence>
<dbReference type="SMART" id="SM01192">
    <property type="entry name" value="Enolase_C"/>
    <property type="match status" value="1"/>
</dbReference>
<keyword evidence="6" id="KW-0324">Glycolysis</keyword>
<evidence type="ECO:0000256" key="7">
    <source>
        <dbReference type="ARBA" id="ARBA00023239"/>
    </source>
</evidence>
<dbReference type="PROSITE" id="PS00164">
    <property type="entry name" value="ENOLASE"/>
    <property type="match status" value="1"/>
</dbReference>
<protein>
    <recommendedName>
        <fullName evidence="4">phosphopyruvate hydratase</fullName>
        <ecNumber evidence="4">4.2.1.11</ecNumber>
    </recommendedName>
</protein>
<evidence type="ECO:0000256" key="6">
    <source>
        <dbReference type="ARBA" id="ARBA00023152"/>
    </source>
</evidence>
<dbReference type="InterPro" id="IPR020810">
    <property type="entry name" value="Enolase_C"/>
</dbReference>
<gene>
    <name evidence="9" type="ORF">B2A_07209</name>
</gene>
<comment type="similarity">
    <text evidence="3">Belongs to the enolase family.</text>
</comment>
<evidence type="ECO:0000259" key="8">
    <source>
        <dbReference type="SMART" id="SM01192"/>
    </source>
</evidence>
<evidence type="ECO:0000313" key="9">
    <source>
        <dbReference type="EMBL" id="EQD50712.1"/>
    </source>
</evidence>
<keyword evidence="7" id="KW-0456">Lyase</keyword>
<dbReference type="InterPro" id="IPR000941">
    <property type="entry name" value="Enolase"/>
</dbReference>
<dbReference type="EMBL" id="AUZZ01005156">
    <property type="protein sequence ID" value="EQD50712.1"/>
    <property type="molecule type" value="Genomic_DNA"/>
</dbReference>
<sequence>MLIRSIERAGYRPGEDVALAIDLAASEFCSNRVYTLHSEGKTLDSDAMVEFCVNLVRDFPVLCSIEDPLSESDATAWKHLTAQVGKRIQIIGDDIFCTNPKLLEEGIQRQLANSILIKLNQIGTVTETFSTIAIAQQAGWRTMISHRSGETPDSFIADLAVASGSGQIKSGAPARGERVAKYNRLMEIESALGVHATYAGSGMKEHATPVTVTGRV</sequence>
<keyword evidence="5" id="KW-0460">Magnesium</keyword>
<dbReference type="GO" id="GO:0006096">
    <property type="term" value="P:glycolytic process"/>
    <property type="evidence" value="ECO:0007669"/>
    <property type="project" value="UniProtKB-UniPathway"/>
</dbReference>
<evidence type="ECO:0000256" key="2">
    <source>
        <dbReference type="ARBA" id="ARBA00005031"/>
    </source>
</evidence>
<evidence type="ECO:0000256" key="1">
    <source>
        <dbReference type="ARBA" id="ARBA00001946"/>
    </source>
</evidence>
<dbReference type="UniPathway" id="UPA00109">
    <property type="reaction ID" value="UER00187"/>
</dbReference>
<accession>T1A1F7</accession>
<keyword evidence="9" id="KW-0670">Pyruvate</keyword>